<dbReference type="Pfam" id="PF05036">
    <property type="entry name" value="SPOR"/>
    <property type="match status" value="1"/>
</dbReference>
<feature type="compositionally biased region" description="Low complexity" evidence="1">
    <location>
        <begin position="61"/>
        <end position="71"/>
    </location>
</feature>
<dbReference type="PANTHER" id="PTHR38687">
    <property type="entry name" value="CELL DIVISION PROTEIN DEDD-RELATED"/>
    <property type="match status" value="1"/>
</dbReference>
<evidence type="ECO:0000259" key="2">
    <source>
        <dbReference type="PROSITE" id="PS51724"/>
    </source>
</evidence>
<protein>
    <recommendedName>
        <fullName evidence="2">SPOR domain-containing protein</fullName>
    </recommendedName>
</protein>
<evidence type="ECO:0000313" key="4">
    <source>
        <dbReference type="Proteomes" id="UP000190064"/>
    </source>
</evidence>
<keyword evidence="4" id="KW-1185">Reference proteome</keyword>
<gene>
    <name evidence="3" type="ORF">BTA35_0215430</name>
</gene>
<dbReference type="PROSITE" id="PS51724">
    <property type="entry name" value="SPOR"/>
    <property type="match status" value="1"/>
</dbReference>
<feature type="region of interest" description="Disordered" evidence="1">
    <location>
        <begin position="61"/>
        <end position="83"/>
    </location>
</feature>
<sequence>MSRDFAQKSSRRGGASPRQEEEAAPARRELPPWSWLIFGVVLGFGLSEWLDEDPVTPAPRMAAVPAASAESAAEEDAPQSEERKRFDFYNLLPQQEVVTDTVEEYKSTPRDAENLPEYILQVGSFRAISDAERLSTKLKSDGYQAMISSITTDSGTWHRVRIGPFKDRRKLNMAQDAMARQNIQSLLIRLPPQ</sequence>
<proteinExistence type="predicted"/>
<dbReference type="AlphaFoldDB" id="A0A1T1H8D2"/>
<dbReference type="InterPro" id="IPR036680">
    <property type="entry name" value="SPOR-like_sf"/>
</dbReference>
<evidence type="ECO:0000256" key="1">
    <source>
        <dbReference type="SAM" id="MobiDB-lite"/>
    </source>
</evidence>
<dbReference type="Gene3D" id="3.30.70.1070">
    <property type="entry name" value="Sporulation related repeat"/>
    <property type="match status" value="1"/>
</dbReference>
<evidence type="ECO:0000313" key="3">
    <source>
        <dbReference type="EMBL" id="OOV86121.1"/>
    </source>
</evidence>
<dbReference type="RefSeq" id="WP_078320703.1">
    <property type="nucleotide sequence ID" value="NZ_FXTS01000010.1"/>
</dbReference>
<dbReference type="GO" id="GO:0042834">
    <property type="term" value="F:peptidoglycan binding"/>
    <property type="evidence" value="ECO:0007669"/>
    <property type="project" value="InterPro"/>
</dbReference>
<reference evidence="3" key="1">
    <citation type="submission" date="2017-02" db="EMBL/GenBank/DDBJ databases">
        <title>Draft Genome Sequence of the Salt Water Bacterium Oceanospirillum linum ATCC 11336.</title>
        <authorList>
            <person name="Trachtenberg A.M."/>
            <person name="Carney J.G."/>
            <person name="Linnane J.D."/>
            <person name="Rheaume B.A."/>
            <person name="Pitts N.L."/>
            <person name="Mykles D.L."/>
            <person name="Maclea K.S."/>
        </authorList>
    </citation>
    <scope>NUCLEOTIDE SEQUENCE [LARGE SCALE GENOMIC DNA]</scope>
    <source>
        <strain evidence="3">ATCC 11336</strain>
    </source>
</reference>
<dbReference type="Proteomes" id="UP000190064">
    <property type="component" value="Unassembled WGS sequence"/>
</dbReference>
<dbReference type="EMBL" id="MTSD02000009">
    <property type="protein sequence ID" value="OOV86121.1"/>
    <property type="molecule type" value="Genomic_DNA"/>
</dbReference>
<organism evidence="3 4">
    <name type="scientific">Oceanospirillum linum</name>
    <dbReference type="NCBI Taxonomy" id="966"/>
    <lineage>
        <taxon>Bacteria</taxon>
        <taxon>Pseudomonadati</taxon>
        <taxon>Pseudomonadota</taxon>
        <taxon>Gammaproteobacteria</taxon>
        <taxon>Oceanospirillales</taxon>
        <taxon>Oceanospirillaceae</taxon>
        <taxon>Oceanospirillum</taxon>
    </lineage>
</organism>
<dbReference type="PANTHER" id="PTHR38687:SF2">
    <property type="entry name" value="CELL DIVISION PROTEIN FTSN"/>
    <property type="match status" value="1"/>
</dbReference>
<accession>A0A1T1H8D2</accession>
<dbReference type="InterPro" id="IPR052521">
    <property type="entry name" value="Cell_div_SPOR-domain"/>
</dbReference>
<dbReference type="STRING" id="966.BTA35_0215430"/>
<dbReference type="InterPro" id="IPR007730">
    <property type="entry name" value="SPOR-like_dom"/>
</dbReference>
<name>A0A1T1H8D2_OCELI</name>
<comment type="caution">
    <text evidence="3">The sequence shown here is derived from an EMBL/GenBank/DDBJ whole genome shotgun (WGS) entry which is preliminary data.</text>
</comment>
<feature type="domain" description="SPOR" evidence="2">
    <location>
        <begin position="112"/>
        <end position="191"/>
    </location>
</feature>
<dbReference type="SUPFAM" id="SSF110997">
    <property type="entry name" value="Sporulation related repeat"/>
    <property type="match status" value="1"/>
</dbReference>
<feature type="region of interest" description="Disordered" evidence="1">
    <location>
        <begin position="1"/>
        <end position="27"/>
    </location>
</feature>
<feature type="compositionally biased region" description="Basic and acidic residues" evidence="1">
    <location>
        <begin position="18"/>
        <end position="27"/>
    </location>
</feature>